<sequence length="497" mass="53640">MRQFSLKTRLAAGAVSLGAATLLTALILWLGMEAVALRLDKALATEARMDSYASLSTQAAGFLVVATEAVHRGQPPATRQDRVESAAQPLRRTFSMLRTDVESAVEDARDLGLDEQSRFGTQSLGIARMEALLDNTLRALAADTSDTAALQASIDIFASGFDPLLSQAVNTELLFRAGVLSSIETLRERLRLAALSIATLTLFAVALFYFGLIRPQFSRLDRLREAARKIGGEDFGVTLPEGETDEIGRIYAETNRMASALAVRQETVEAEWERLNETIAERTDALRSANATLAEIDANRRRFFADVSHELRTPLTVILMEAEIGAQRGGEAGAAFGTIQSRAARLTRRIEDLLRVARSESGQLQLDAGPVSLPALVADVRAEIIAEIDNAGMVLAIEEPPGIDLVVDGNWIRQVLVSLVRNSIRHARDGRAVRLRFATEPAAMGIEVIDNGPGISPGDRARVFERFAQGEANAAQGFGLGLASRGGLSRRTAAPSR</sequence>
<evidence type="ECO:0000256" key="4">
    <source>
        <dbReference type="ARBA" id="ARBA00022553"/>
    </source>
</evidence>
<keyword evidence="4" id="KW-0597">Phosphoprotein</keyword>
<keyword evidence="5" id="KW-0808">Transferase</keyword>
<dbReference type="CDD" id="cd06225">
    <property type="entry name" value="HAMP"/>
    <property type="match status" value="1"/>
</dbReference>
<reference evidence="11 12" key="1">
    <citation type="submission" date="2018-05" db="EMBL/GenBank/DDBJ databases">
        <title>Genomic Encyclopedia of Type Strains, Phase IV (KMG-IV): sequencing the most valuable type-strain genomes for metagenomic binning, comparative biology and taxonomic classification.</title>
        <authorList>
            <person name="Goeker M."/>
        </authorList>
    </citation>
    <scope>NUCLEOTIDE SEQUENCE [LARGE SCALE GENOMIC DNA]</scope>
    <source>
        <strain evidence="11 12">DSM 103371</strain>
    </source>
</reference>
<dbReference type="Gene3D" id="1.10.287.130">
    <property type="match status" value="1"/>
</dbReference>
<evidence type="ECO:0000256" key="7">
    <source>
        <dbReference type="ARBA" id="ARBA00023012"/>
    </source>
</evidence>
<dbReference type="SMART" id="SM00304">
    <property type="entry name" value="HAMP"/>
    <property type="match status" value="1"/>
</dbReference>
<dbReference type="CDD" id="cd00075">
    <property type="entry name" value="HATPase"/>
    <property type="match status" value="1"/>
</dbReference>
<dbReference type="CDD" id="cd00082">
    <property type="entry name" value="HisKA"/>
    <property type="match status" value="1"/>
</dbReference>
<feature type="domain" description="Histidine kinase" evidence="9">
    <location>
        <begin position="306"/>
        <end position="483"/>
    </location>
</feature>
<dbReference type="InterPro" id="IPR003594">
    <property type="entry name" value="HATPase_dom"/>
</dbReference>
<proteinExistence type="predicted"/>
<dbReference type="Pfam" id="PF02518">
    <property type="entry name" value="HATPase_c"/>
    <property type="match status" value="1"/>
</dbReference>
<evidence type="ECO:0000313" key="11">
    <source>
        <dbReference type="EMBL" id="PWK55070.1"/>
    </source>
</evidence>
<dbReference type="Gene3D" id="6.10.340.10">
    <property type="match status" value="1"/>
</dbReference>
<dbReference type="AlphaFoldDB" id="A0A316G5L2"/>
<accession>A0A316G5L2</accession>
<evidence type="ECO:0000259" key="9">
    <source>
        <dbReference type="PROSITE" id="PS50109"/>
    </source>
</evidence>
<dbReference type="EMBL" id="QGGV01000009">
    <property type="protein sequence ID" value="PWK55070.1"/>
    <property type="molecule type" value="Genomic_DNA"/>
</dbReference>
<dbReference type="InterPro" id="IPR005467">
    <property type="entry name" value="His_kinase_dom"/>
</dbReference>
<keyword evidence="8" id="KW-0472">Membrane</keyword>
<gene>
    <name evidence="11" type="ORF">C8D95_109158</name>
</gene>
<keyword evidence="12" id="KW-1185">Reference proteome</keyword>
<comment type="catalytic activity">
    <reaction evidence="1">
        <text>ATP + protein L-histidine = ADP + protein N-phospho-L-histidine.</text>
        <dbReference type="EC" id="2.7.13.3"/>
    </reaction>
</comment>
<feature type="transmembrane region" description="Helical" evidence="8">
    <location>
        <begin position="192"/>
        <end position="212"/>
    </location>
</feature>
<organism evidence="11 12">
    <name type="scientific">Silicimonas algicola</name>
    <dbReference type="NCBI Taxonomy" id="1826607"/>
    <lineage>
        <taxon>Bacteria</taxon>
        <taxon>Pseudomonadati</taxon>
        <taxon>Pseudomonadota</taxon>
        <taxon>Alphaproteobacteria</taxon>
        <taxon>Rhodobacterales</taxon>
        <taxon>Paracoccaceae</taxon>
    </lineage>
</organism>
<feature type="domain" description="HAMP" evidence="10">
    <location>
        <begin position="214"/>
        <end position="266"/>
    </location>
</feature>
<dbReference type="InterPro" id="IPR036890">
    <property type="entry name" value="HATPase_C_sf"/>
</dbReference>
<dbReference type="InterPro" id="IPR036097">
    <property type="entry name" value="HisK_dim/P_sf"/>
</dbReference>
<name>A0A316G5L2_9RHOB</name>
<dbReference type="SMART" id="SM00388">
    <property type="entry name" value="HisKA"/>
    <property type="match status" value="1"/>
</dbReference>
<dbReference type="SUPFAM" id="SSF55874">
    <property type="entry name" value="ATPase domain of HSP90 chaperone/DNA topoisomerase II/histidine kinase"/>
    <property type="match status" value="1"/>
</dbReference>
<evidence type="ECO:0000313" key="12">
    <source>
        <dbReference type="Proteomes" id="UP000245390"/>
    </source>
</evidence>
<keyword evidence="8" id="KW-1133">Transmembrane helix</keyword>
<dbReference type="Pfam" id="PF00672">
    <property type="entry name" value="HAMP"/>
    <property type="match status" value="1"/>
</dbReference>
<dbReference type="InterPro" id="IPR003660">
    <property type="entry name" value="HAMP_dom"/>
</dbReference>
<dbReference type="Pfam" id="PF00512">
    <property type="entry name" value="HisKA"/>
    <property type="match status" value="1"/>
</dbReference>
<protein>
    <recommendedName>
        <fullName evidence="3">histidine kinase</fullName>
        <ecNumber evidence="3">2.7.13.3</ecNumber>
    </recommendedName>
</protein>
<evidence type="ECO:0000256" key="5">
    <source>
        <dbReference type="ARBA" id="ARBA00022679"/>
    </source>
</evidence>
<evidence type="ECO:0000256" key="1">
    <source>
        <dbReference type="ARBA" id="ARBA00000085"/>
    </source>
</evidence>
<evidence type="ECO:0000256" key="8">
    <source>
        <dbReference type="SAM" id="Phobius"/>
    </source>
</evidence>
<dbReference type="SMART" id="SM00387">
    <property type="entry name" value="HATPase_c"/>
    <property type="match status" value="1"/>
</dbReference>
<feature type="transmembrane region" description="Helical" evidence="8">
    <location>
        <begin position="12"/>
        <end position="32"/>
    </location>
</feature>
<dbReference type="PROSITE" id="PS50109">
    <property type="entry name" value="HIS_KIN"/>
    <property type="match status" value="1"/>
</dbReference>
<dbReference type="Proteomes" id="UP000245390">
    <property type="component" value="Unassembled WGS sequence"/>
</dbReference>
<dbReference type="GO" id="GO:0016020">
    <property type="term" value="C:membrane"/>
    <property type="evidence" value="ECO:0007669"/>
    <property type="project" value="UniProtKB-SubCell"/>
</dbReference>
<dbReference type="PANTHER" id="PTHR43711">
    <property type="entry name" value="TWO-COMPONENT HISTIDINE KINASE"/>
    <property type="match status" value="1"/>
</dbReference>
<evidence type="ECO:0000256" key="6">
    <source>
        <dbReference type="ARBA" id="ARBA00022777"/>
    </source>
</evidence>
<keyword evidence="8" id="KW-0812">Transmembrane</keyword>
<dbReference type="PROSITE" id="PS50885">
    <property type="entry name" value="HAMP"/>
    <property type="match status" value="1"/>
</dbReference>
<dbReference type="GO" id="GO:0000155">
    <property type="term" value="F:phosphorelay sensor kinase activity"/>
    <property type="evidence" value="ECO:0007669"/>
    <property type="project" value="InterPro"/>
</dbReference>
<evidence type="ECO:0000256" key="2">
    <source>
        <dbReference type="ARBA" id="ARBA00004370"/>
    </source>
</evidence>
<dbReference type="RefSeq" id="WP_241239747.1">
    <property type="nucleotide sequence ID" value="NZ_CP034588.1"/>
</dbReference>
<evidence type="ECO:0000259" key="10">
    <source>
        <dbReference type="PROSITE" id="PS50885"/>
    </source>
</evidence>
<dbReference type="PANTHER" id="PTHR43711:SF1">
    <property type="entry name" value="HISTIDINE KINASE 1"/>
    <property type="match status" value="1"/>
</dbReference>
<dbReference type="Gene3D" id="3.30.565.10">
    <property type="entry name" value="Histidine kinase-like ATPase, C-terminal domain"/>
    <property type="match status" value="1"/>
</dbReference>
<keyword evidence="6" id="KW-0418">Kinase</keyword>
<evidence type="ECO:0000256" key="3">
    <source>
        <dbReference type="ARBA" id="ARBA00012438"/>
    </source>
</evidence>
<comment type="caution">
    <text evidence="11">The sequence shown here is derived from an EMBL/GenBank/DDBJ whole genome shotgun (WGS) entry which is preliminary data.</text>
</comment>
<dbReference type="SUPFAM" id="SSF47384">
    <property type="entry name" value="Homodimeric domain of signal transducing histidine kinase"/>
    <property type="match status" value="1"/>
</dbReference>
<comment type="subcellular location">
    <subcellularLocation>
        <location evidence="2">Membrane</location>
    </subcellularLocation>
</comment>
<dbReference type="EC" id="2.7.13.3" evidence="3"/>
<dbReference type="SUPFAM" id="SSF158472">
    <property type="entry name" value="HAMP domain-like"/>
    <property type="match status" value="1"/>
</dbReference>
<keyword evidence="7" id="KW-0902">Two-component regulatory system</keyword>
<dbReference type="InterPro" id="IPR050736">
    <property type="entry name" value="Sensor_HK_Regulatory"/>
</dbReference>
<dbReference type="InterPro" id="IPR003661">
    <property type="entry name" value="HisK_dim/P_dom"/>
</dbReference>